<name>A0A225A629_TALAT</name>
<dbReference type="Proteomes" id="UP000214365">
    <property type="component" value="Unassembled WGS sequence"/>
</dbReference>
<organism evidence="2 3">
    <name type="scientific">Talaromyces atroroseus</name>
    <dbReference type="NCBI Taxonomy" id="1441469"/>
    <lineage>
        <taxon>Eukaryota</taxon>
        <taxon>Fungi</taxon>
        <taxon>Dikarya</taxon>
        <taxon>Ascomycota</taxon>
        <taxon>Pezizomycotina</taxon>
        <taxon>Eurotiomycetes</taxon>
        <taxon>Eurotiomycetidae</taxon>
        <taxon>Eurotiales</taxon>
        <taxon>Trichocomaceae</taxon>
        <taxon>Talaromyces</taxon>
        <taxon>Talaromyces sect. Trachyspermi</taxon>
    </lineage>
</organism>
<protein>
    <recommendedName>
        <fullName evidence="4">Lysine-specific metallo-endopeptidase domain-containing protein</fullName>
    </recommendedName>
</protein>
<gene>
    <name evidence="2" type="ORF">UA08_08662</name>
</gene>
<feature type="signal peptide" evidence="1">
    <location>
        <begin position="1"/>
        <end position="22"/>
    </location>
</feature>
<dbReference type="RefSeq" id="XP_020116052.1">
    <property type="nucleotide sequence ID" value="XM_020263764.1"/>
</dbReference>
<comment type="caution">
    <text evidence="2">The sequence shown here is derived from an EMBL/GenBank/DDBJ whole genome shotgun (WGS) entry which is preliminary data.</text>
</comment>
<dbReference type="EMBL" id="LFMY01000016">
    <property type="protein sequence ID" value="OKL55931.1"/>
    <property type="molecule type" value="Genomic_DNA"/>
</dbReference>
<dbReference type="GO" id="GO:0008237">
    <property type="term" value="F:metallopeptidase activity"/>
    <property type="evidence" value="ECO:0007669"/>
    <property type="project" value="InterPro"/>
</dbReference>
<sequence>MRLSFSRFCVLALCGAASISRASLFTLVTEGGGQCDSSMQTTLDQWISDSKELVAAALWAVEQRSSNNEEILAFFTSYFGIKFDYENGGFANSASGIVFATVRNTLTLVSNFLNGQGIPEAMNPTTPPYLFCGDGAYSATGWYASVLGFDGKPVPNLDTGEGYYTVWDMYKQEVVTQAKNPFYSAVQNGYAFGLGKTPCATRVVDGEEVAPAAFVTRPYFPKSLPDEGFVIDWNPSMTLCDMMLEAPEAPYVALLKDIAYPTKDSPINLDSQVPLSTSFYHELTHLVSKAVEDNWYDLNAIIKNAVIDAAGDSQGAENNAESYMFFSLALWYYRNPNDGYRATFYRGKSNDPLRISTTS</sequence>
<evidence type="ECO:0008006" key="4">
    <source>
        <dbReference type="Google" id="ProtNLM"/>
    </source>
</evidence>
<feature type="chain" id="PRO_5011636860" description="Lysine-specific metallo-endopeptidase domain-containing protein" evidence="1">
    <location>
        <begin position="23"/>
        <end position="359"/>
    </location>
</feature>
<keyword evidence="3" id="KW-1185">Reference proteome</keyword>
<dbReference type="InterPro" id="IPR024079">
    <property type="entry name" value="MetalloPept_cat_dom_sf"/>
</dbReference>
<evidence type="ECO:0000313" key="3">
    <source>
        <dbReference type="Proteomes" id="UP000214365"/>
    </source>
</evidence>
<proteinExistence type="predicted"/>
<reference evidence="2 3" key="1">
    <citation type="submission" date="2015-06" db="EMBL/GenBank/DDBJ databases">
        <title>Talaromyces atroroseus IBT 11181 draft genome.</title>
        <authorList>
            <person name="Rasmussen K.B."/>
            <person name="Rasmussen S."/>
            <person name="Petersen B."/>
            <person name="Sicheritz-Ponten T."/>
            <person name="Mortensen U.H."/>
            <person name="Thrane U."/>
        </authorList>
    </citation>
    <scope>NUCLEOTIDE SEQUENCE [LARGE SCALE GENOMIC DNA]</scope>
    <source>
        <strain evidence="2 3">IBT 11181</strain>
    </source>
</reference>
<dbReference type="GeneID" id="31008418"/>
<evidence type="ECO:0000256" key="1">
    <source>
        <dbReference type="SAM" id="SignalP"/>
    </source>
</evidence>
<evidence type="ECO:0000313" key="2">
    <source>
        <dbReference type="EMBL" id="OKL55931.1"/>
    </source>
</evidence>
<dbReference type="AlphaFoldDB" id="A0A225A629"/>
<accession>A0A225A629</accession>
<keyword evidence="1" id="KW-0732">Signal</keyword>
<dbReference type="Gene3D" id="3.40.390.10">
    <property type="entry name" value="Collagenase (Catalytic Domain)"/>
    <property type="match status" value="1"/>
</dbReference>
<dbReference type="OrthoDB" id="4322193at2759"/>